<evidence type="ECO:0000256" key="2">
    <source>
        <dbReference type="ARBA" id="ARBA00012146"/>
    </source>
</evidence>
<dbReference type="PANTHER" id="PTHR10286">
    <property type="entry name" value="INORGANIC PYROPHOSPHATASE"/>
    <property type="match status" value="1"/>
</dbReference>
<comment type="cofactor">
    <cofactor evidence="1">
        <name>Mg(2+)</name>
        <dbReference type="ChEBI" id="CHEBI:18420"/>
    </cofactor>
</comment>
<keyword evidence="6" id="KW-0460">Magnesium</keyword>
<dbReference type="GO" id="GO:0005737">
    <property type="term" value="C:cytoplasm"/>
    <property type="evidence" value="ECO:0007669"/>
    <property type="project" value="InterPro"/>
</dbReference>
<evidence type="ECO:0000256" key="3">
    <source>
        <dbReference type="ARBA" id="ARBA00022490"/>
    </source>
</evidence>
<keyword evidence="4" id="KW-0479">Metal-binding</keyword>
<organism evidence="7">
    <name type="scientific">mine drainage metagenome</name>
    <dbReference type="NCBI Taxonomy" id="410659"/>
    <lineage>
        <taxon>unclassified sequences</taxon>
        <taxon>metagenomes</taxon>
        <taxon>ecological metagenomes</taxon>
    </lineage>
</organism>
<protein>
    <recommendedName>
        <fullName evidence="2">inorganic diphosphatase</fullName>
        <ecNumber evidence="2">3.6.1.1</ecNumber>
    </recommendedName>
</protein>
<gene>
    <name evidence="7" type="primary">ppa_3</name>
    <name evidence="7" type="ORF">GALL_116250</name>
</gene>
<dbReference type="GO" id="GO:0000287">
    <property type="term" value="F:magnesium ion binding"/>
    <property type="evidence" value="ECO:0007669"/>
    <property type="project" value="InterPro"/>
</dbReference>
<dbReference type="Pfam" id="PF00719">
    <property type="entry name" value="Pyrophosphatase"/>
    <property type="match status" value="1"/>
</dbReference>
<sequence length="204" mass="22865">MRGRDGVWCGIFETPGTGAYGRKEEMDLKKIAIGKNPPHDVNVVIEIPLKGDPVKYEVDKDSGAMFVDRFLHTAMYYPCNYGFVPNTLSDDGDPVDVLVVGRHAVVPGAVMRSRPIGVLMMEDEAGKDEKILAVPHPKLHPFYDDVNEYSDLPKTLLEQIEHFFAHYKDLEPGKWVKVTGWGGAEEARRIITEAIERVGKKSKK</sequence>
<evidence type="ECO:0000256" key="6">
    <source>
        <dbReference type="ARBA" id="ARBA00022842"/>
    </source>
</evidence>
<dbReference type="EC" id="3.6.1.1" evidence="2"/>
<dbReference type="SUPFAM" id="SSF50324">
    <property type="entry name" value="Inorganic pyrophosphatase"/>
    <property type="match status" value="1"/>
</dbReference>
<dbReference type="GO" id="GO:0006796">
    <property type="term" value="P:phosphate-containing compound metabolic process"/>
    <property type="evidence" value="ECO:0007669"/>
    <property type="project" value="InterPro"/>
</dbReference>
<dbReference type="FunFam" id="3.90.80.10:FF:000001">
    <property type="entry name" value="Inorganic pyrophosphatase"/>
    <property type="match status" value="1"/>
</dbReference>
<dbReference type="Gene3D" id="3.90.80.10">
    <property type="entry name" value="Inorganic pyrophosphatase"/>
    <property type="match status" value="1"/>
</dbReference>
<evidence type="ECO:0000256" key="5">
    <source>
        <dbReference type="ARBA" id="ARBA00022801"/>
    </source>
</evidence>
<name>A0A1J5SCD6_9ZZZZ</name>
<comment type="caution">
    <text evidence="7">The sequence shown here is derived from an EMBL/GenBank/DDBJ whole genome shotgun (WGS) entry which is preliminary data.</text>
</comment>
<evidence type="ECO:0000313" key="7">
    <source>
        <dbReference type="EMBL" id="OIR06153.1"/>
    </source>
</evidence>
<dbReference type="PROSITE" id="PS00387">
    <property type="entry name" value="PPASE"/>
    <property type="match status" value="1"/>
</dbReference>
<proteinExistence type="inferred from homology"/>
<keyword evidence="5 7" id="KW-0378">Hydrolase</keyword>
<dbReference type="CDD" id="cd00412">
    <property type="entry name" value="pyrophosphatase"/>
    <property type="match status" value="1"/>
</dbReference>
<dbReference type="GO" id="GO:0004427">
    <property type="term" value="F:inorganic diphosphate phosphatase activity"/>
    <property type="evidence" value="ECO:0007669"/>
    <property type="project" value="UniProtKB-EC"/>
</dbReference>
<keyword evidence="3" id="KW-0963">Cytoplasm</keyword>
<dbReference type="EMBL" id="MLJW01000045">
    <property type="protein sequence ID" value="OIR06153.1"/>
    <property type="molecule type" value="Genomic_DNA"/>
</dbReference>
<dbReference type="HAMAP" id="MF_00209">
    <property type="entry name" value="Inorganic_PPase"/>
    <property type="match status" value="1"/>
</dbReference>
<dbReference type="NCBIfam" id="NF002317">
    <property type="entry name" value="PRK01250.1"/>
    <property type="match status" value="1"/>
</dbReference>
<accession>A0A1J5SCD6</accession>
<dbReference type="InterPro" id="IPR008162">
    <property type="entry name" value="Pyrophosphatase"/>
</dbReference>
<evidence type="ECO:0000256" key="1">
    <source>
        <dbReference type="ARBA" id="ARBA00001946"/>
    </source>
</evidence>
<evidence type="ECO:0000256" key="4">
    <source>
        <dbReference type="ARBA" id="ARBA00022723"/>
    </source>
</evidence>
<dbReference type="InterPro" id="IPR036649">
    <property type="entry name" value="Pyrophosphatase_sf"/>
</dbReference>
<reference evidence="7" key="1">
    <citation type="submission" date="2016-10" db="EMBL/GenBank/DDBJ databases">
        <title>Sequence of Gallionella enrichment culture.</title>
        <authorList>
            <person name="Poehlein A."/>
            <person name="Muehling M."/>
            <person name="Daniel R."/>
        </authorList>
    </citation>
    <scope>NUCLEOTIDE SEQUENCE</scope>
</reference>
<dbReference type="AlphaFoldDB" id="A0A1J5SCD6"/>